<dbReference type="PANTHER" id="PTHR46300">
    <property type="entry name" value="P450, PUTATIVE (EUROFUNG)-RELATED-RELATED"/>
    <property type="match status" value="1"/>
</dbReference>
<comment type="similarity">
    <text evidence="1 6">Belongs to the cytochrome P450 family.</text>
</comment>
<dbReference type="RefSeq" id="XP_047766267.1">
    <property type="nucleotide sequence ID" value="XM_047908661.1"/>
</dbReference>
<dbReference type="AlphaFoldDB" id="A0A9Q8PGA9"/>
<comment type="cofactor">
    <cofactor evidence="5">
        <name>heme</name>
        <dbReference type="ChEBI" id="CHEBI:30413"/>
    </cofactor>
</comment>
<dbReference type="CDD" id="cd11065">
    <property type="entry name" value="CYP64-like"/>
    <property type="match status" value="1"/>
</dbReference>
<evidence type="ECO:0000256" key="1">
    <source>
        <dbReference type="ARBA" id="ARBA00010617"/>
    </source>
</evidence>
<reference evidence="7" key="1">
    <citation type="submission" date="2021-12" db="EMBL/GenBank/DDBJ databases">
        <authorList>
            <person name="Zaccaron A."/>
            <person name="Stergiopoulos I."/>
        </authorList>
    </citation>
    <scope>NUCLEOTIDE SEQUENCE</scope>
    <source>
        <strain evidence="7">Race5_Kim</strain>
    </source>
</reference>
<dbReference type="GO" id="GO:0016705">
    <property type="term" value="F:oxidoreductase activity, acting on paired donors, with incorporation or reduction of molecular oxygen"/>
    <property type="evidence" value="ECO:0007669"/>
    <property type="project" value="InterPro"/>
</dbReference>
<dbReference type="Gene3D" id="1.10.630.10">
    <property type="entry name" value="Cytochrome P450"/>
    <property type="match status" value="1"/>
</dbReference>
<dbReference type="OMA" id="NIFTWDQ"/>
<organism evidence="7 8">
    <name type="scientific">Passalora fulva</name>
    <name type="common">Tomato leaf mold</name>
    <name type="synonym">Cladosporium fulvum</name>
    <dbReference type="NCBI Taxonomy" id="5499"/>
    <lineage>
        <taxon>Eukaryota</taxon>
        <taxon>Fungi</taxon>
        <taxon>Dikarya</taxon>
        <taxon>Ascomycota</taxon>
        <taxon>Pezizomycotina</taxon>
        <taxon>Dothideomycetes</taxon>
        <taxon>Dothideomycetidae</taxon>
        <taxon>Mycosphaerellales</taxon>
        <taxon>Mycosphaerellaceae</taxon>
        <taxon>Fulvia</taxon>
    </lineage>
</organism>
<evidence type="ECO:0000256" key="3">
    <source>
        <dbReference type="ARBA" id="ARBA00023002"/>
    </source>
</evidence>
<feature type="binding site" description="axial binding residue" evidence="5">
    <location>
        <position position="444"/>
    </location>
    <ligand>
        <name>heme</name>
        <dbReference type="ChEBI" id="CHEBI:30413"/>
    </ligand>
    <ligandPart>
        <name>Fe</name>
        <dbReference type="ChEBI" id="CHEBI:18248"/>
    </ligandPart>
</feature>
<keyword evidence="5 6" id="KW-0349">Heme</keyword>
<dbReference type="InterPro" id="IPR050364">
    <property type="entry name" value="Cytochrome_P450_fung"/>
</dbReference>
<keyword evidence="4 5" id="KW-0408">Iron</keyword>
<sequence length="527" mass="60426">MAYISFLLAIAALAVVGFFLLTSNSRPTPRKGSEYPPGPPGRLLVGNLPDIPAKHSWLKFKEWSDRYGPLFRFSVAGKDHYVASTEKVANDLLRERGGIYSSREQLPAAVKLLSNDLRPLFWPYNDTWRDGRKVMHQVTNATVVGNYQQTQTLESARMLRDLIKDPSRYEHWFERYSSGIIFRLAFGKTVQTGDEDIVRQIIEVVHTVERVASPGAYLVDVFPFLMNLPRAIAPFKKELEGLHQRDLRLFRKLLHDVRDEMKAGTAPQCWFRDYLERKSDFKLSEDEAAYVIGTLFEAGAGTTAAAMMSFLLAIVLHPQWLTKLQTEVDSVCGPTRLPTLDDMPHLPLVRAVIKEVLRWRPVTAGGVPHYSIRDDVYNGIFIPAGTNVHANQWAIHREAALYPDPETFKPERWLDPSYPTYREPLTTYPNMHNYSAFGFGRRICPGRNIAERSLYLQVARVAWMCDVRKKRDGEGREIVPPWYDYTAGFNVQPNWFPFEVEARSEERLRVLEGEIEVNRRSDPLLGR</sequence>
<dbReference type="KEGG" id="ffu:CLAFUR5_09513"/>
<dbReference type="Pfam" id="PF00067">
    <property type="entry name" value="p450"/>
    <property type="match status" value="1"/>
</dbReference>
<dbReference type="GO" id="GO:0004497">
    <property type="term" value="F:monooxygenase activity"/>
    <property type="evidence" value="ECO:0007669"/>
    <property type="project" value="UniProtKB-KW"/>
</dbReference>
<proteinExistence type="inferred from homology"/>
<dbReference type="InterPro" id="IPR017972">
    <property type="entry name" value="Cyt_P450_CS"/>
</dbReference>
<keyword evidence="8" id="KW-1185">Reference proteome</keyword>
<dbReference type="PROSITE" id="PS00086">
    <property type="entry name" value="CYTOCHROME_P450"/>
    <property type="match status" value="1"/>
</dbReference>
<dbReference type="InterPro" id="IPR002401">
    <property type="entry name" value="Cyt_P450_E_grp-I"/>
</dbReference>
<dbReference type="PRINTS" id="PR00385">
    <property type="entry name" value="P450"/>
</dbReference>
<dbReference type="GO" id="GO:0020037">
    <property type="term" value="F:heme binding"/>
    <property type="evidence" value="ECO:0007669"/>
    <property type="project" value="InterPro"/>
</dbReference>
<evidence type="ECO:0000256" key="5">
    <source>
        <dbReference type="PIRSR" id="PIRSR602401-1"/>
    </source>
</evidence>
<reference evidence="7" key="2">
    <citation type="journal article" date="2022" name="Microb. Genom.">
        <title>A chromosome-scale genome assembly of the tomato pathogen Cladosporium fulvum reveals a compartmentalized genome architecture and the presence of a dispensable chromosome.</title>
        <authorList>
            <person name="Zaccaron A.Z."/>
            <person name="Chen L.H."/>
            <person name="Samaras A."/>
            <person name="Stergiopoulos I."/>
        </authorList>
    </citation>
    <scope>NUCLEOTIDE SEQUENCE</scope>
    <source>
        <strain evidence="7">Race5_Kim</strain>
    </source>
</reference>
<dbReference type="OrthoDB" id="1470350at2759"/>
<dbReference type="EMBL" id="CP090171">
    <property type="protein sequence ID" value="UJO21901.1"/>
    <property type="molecule type" value="Genomic_DNA"/>
</dbReference>
<dbReference type="GO" id="GO:0005506">
    <property type="term" value="F:iron ion binding"/>
    <property type="evidence" value="ECO:0007669"/>
    <property type="project" value="InterPro"/>
</dbReference>
<keyword evidence="2 5" id="KW-0479">Metal-binding</keyword>
<dbReference type="InterPro" id="IPR036396">
    <property type="entry name" value="Cyt_P450_sf"/>
</dbReference>
<evidence type="ECO:0000313" key="7">
    <source>
        <dbReference type="EMBL" id="UJO21901.1"/>
    </source>
</evidence>
<dbReference type="PANTHER" id="PTHR46300:SF8">
    <property type="entry name" value="CYTOCHROME P450 2E1"/>
    <property type="match status" value="1"/>
</dbReference>
<gene>
    <name evidence="7" type="ORF">CLAFUR5_09513</name>
</gene>
<dbReference type="PRINTS" id="PR00463">
    <property type="entry name" value="EP450I"/>
</dbReference>
<dbReference type="SUPFAM" id="SSF48264">
    <property type="entry name" value="Cytochrome P450"/>
    <property type="match status" value="1"/>
</dbReference>
<evidence type="ECO:0000256" key="4">
    <source>
        <dbReference type="ARBA" id="ARBA00023004"/>
    </source>
</evidence>
<protein>
    <submittedName>
        <fullName evidence="7">Cytochrome P450 monooxygenase virE</fullName>
    </submittedName>
</protein>
<name>A0A9Q8PGA9_PASFU</name>
<evidence type="ECO:0000313" key="8">
    <source>
        <dbReference type="Proteomes" id="UP000756132"/>
    </source>
</evidence>
<dbReference type="Proteomes" id="UP000756132">
    <property type="component" value="Chromosome 9"/>
</dbReference>
<evidence type="ECO:0000256" key="6">
    <source>
        <dbReference type="RuleBase" id="RU000461"/>
    </source>
</evidence>
<dbReference type="InterPro" id="IPR001128">
    <property type="entry name" value="Cyt_P450"/>
</dbReference>
<dbReference type="GeneID" id="71989391"/>
<keyword evidence="3 6" id="KW-0560">Oxidoreductase</keyword>
<keyword evidence="6 7" id="KW-0503">Monooxygenase</keyword>
<accession>A0A9Q8PGA9</accession>
<evidence type="ECO:0000256" key="2">
    <source>
        <dbReference type="ARBA" id="ARBA00022723"/>
    </source>
</evidence>